<evidence type="ECO:0000259" key="2">
    <source>
        <dbReference type="PROSITE" id="PS50943"/>
    </source>
</evidence>
<accession>A0A9D2T780</accession>
<dbReference type="Gene3D" id="1.10.260.40">
    <property type="entry name" value="lambda repressor-like DNA-binding domains"/>
    <property type="match status" value="1"/>
</dbReference>
<dbReference type="EMBL" id="DWWD01000005">
    <property type="protein sequence ID" value="HJC49077.1"/>
    <property type="molecule type" value="Genomic_DNA"/>
</dbReference>
<dbReference type="GO" id="GO:0003677">
    <property type="term" value="F:DNA binding"/>
    <property type="evidence" value="ECO:0007669"/>
    <property type="project" value="UniProtKB-KW"/>
</dbReference>
<protein>
    <submittedName>
        <fullName evidence="3">Helix-turn-helix domain-containing protein</fullName>
    </submittedName>
</protein>
<dbReference type="PANTHER" id="PTHR46558">
    <property type="entry name" value="TRACRIPTIONAL REGULATORY PROTEIN-RELATED-RELATED"/>
    <property type="match status" value="1"/>
</dbReference>
<dbReference type="SUPFAM" id="SSF47413">
    <property type="entry name" value="lambda repressor-like DNA-binding domains"/>
    <property type="match status" value="1"/>
</dbReference>
<dbReference type="SMART" id="SM00530">
    <property type="entry name" value="HTH_XRE"/>
    <property type="match status" value="1"/>
</dbReference>
<dbReference type="InterPro" id="IPR001387">
    <property type="entry name" value="Cro/C1-type_HTH"/>
</dbReference>
<reference evidence="3" key="2">
    <citation type="submission" date="2021-04" db="EMBL/GenBank/DDBJ databases">
        <authorList>
            <person name="Gilroy R."/>
        </authorList>
    </citation>
    <scope>NUCLEOTIDE SEQUENCE</scope>
    <source>
        <strain evidence="3">ChiSjej3B21-8574</strain>
    </source>
</reference>
<comment type="caution">
    <text evidence="3">The sequence shown here is derived from an EMBL/GenBank/DDBJ whole genome shotgun (WGS) entry which is preliminary data.</text>
</comment>
<dbReference type="CDD" id="cd00093">
    <property type="entry name" value="HTH_XRE"/>
    <property type="match status" value="1"/>
</dbReference>
<proteinExistence type="predicted"/>
<evidence type="ECO:0000313" key="3">
    <source>
        <dbReference type="EMBL" id="HJC49077.1"/>
    </source>
</evidence>
<reference evidence="3" key="1">
    <citation type="journal article" date="2021" name="PeerJ">
        <title>Extensive microbial diversity within the chicken gut microbiome revealed by metagenomics and culture.</title>
        <authorList>
            <person name="Gilroy R."/>
            <person name="Ravi A."/>
            <person name="Getino M."/>
            <person name="Pursley I."/>
            <person name="Horton D.L."/>
            <person name="Alikhan N.F."/>
            <person name="Baker D."/>
            <person name="Gharbi K."/>
            <person name="Hall N."/>
            <person name="Watson M."/>
            <person name="Adriaenssens E.M."/>
            <person name="Foster-Nyarko E."/>
            <person name="Jarju S."/>
            <person name="Secka A."/>
            <person name="Antonio M."/>
            <person name="Oren A."/>
            <person name="Chaudhuri R.R."/>
            <person name="La Ragione R."/>
            <person name="Hildebrand F."/>
            <person name="Pallen M.J."/>
        </authorList>
    </citation>
    <scope>NUCLEOTIDE SEQUENCE</scope>
    <source>
        <strain evidence="3">ChiSjej3B21-8574</strain>
    </source>
</reference>
<dbReference type="PROSITE" id="PS50943">
    <property type="entry name" value="HTH_CROC1"/>
    <property type="match status" value="1"/>
</dbReference>
<feature type="domain" description="HTH cro/C1-type" evidence="2">
    <location>
        <begin position="7"/>
        <end position="61"/>
    </location>
</feature>
<gene>
    <name evidence="3" type="ORF">H9754_00610</name>
</gene>
<sequence length="118" mass="13642">MGFDEILWKLRKKRGISQKKLAEDLGMSTGIIGMYESGKRKPSYEALEQIADYFNVSIDYLTGRDSKSVYYLDPDVAEMAQEIYDNPELRILFDASRHATTEDLKFVTEMVKRMKGED</sequence>
<dbReference type="AlphaFoldDB" id="A0A9D2T780"/>
<name>A0A9D2T780_9FIRM</name>
<dbReference type="Proteomes" id="UP000823904">
    <property type="component" value="Unassembled WGS sequence"/>
</dbReference>
<dbReference type="PANTHER" id="PTHR46558:SF11">
    <property type="entry name" value="HTH-TYPE TRANSCRIPTIONAL REGULATOR XRE"/>
    <property type="match status" value="1"/>
</dbReference>
<evidence type="ECO:0000256" key="1">
    <source>
        <dbReference type="ARBA" id="ARBA00023125"/>
    </source>
</evidence>
<evidence type="ECO:0000313" key="4">
    <source>
        <dbReference type="Proteomes" id="UP000823904"/>
    </source>
</evidence>
<keyword evidence="1" id="KW-0238">DNA-binding</keyword>
<organism evidence="3 4">
    <name type="scientific">Candidatus Anaerostipes avistercoris</name>
    <dbReference type="NCBI Taxonomy" id="2838462"/>
    <lineage>
        <taxon>Bacteria</taxon>
        <taxon>Bacillati</taxon>
        <taxon>Bacillota</taxon>
        <taxon>Clostridia</taxon>
        <taxon>Lachnospirales</taxon>
        <taxon>Lachnospiraceae</taxon>
        <taxon>Anaerostipes</taxon>
    </lineage>
</organism>
<dbReference type="Pfam" id="PF01381">
    <property type="entry name" value="HTH_3"/>
    <property type="match status" value="1"/>
</dbReference>
<dbReference type="InterPro" id="IPR010982">
    <property type="entry name" value="Lambda_DNA-bd_dom_sf"/>
</dbReference>